<protein>
    <submittedName>
        <fullName evidence="1">Uncharacterized protein</fullName>
    </submittedName>
</protein>
<name>A0A1R0XEG4_9BACL</name>
<reference evidence="1 2" key="1">
    <citation type="submission" date="2016-10" db="EMBL/GenBank/DDBJ databases">
        <title>Paenibacillus species isolates.</title>
        <authorList>
            <person name="Beno S.M."/>
        </authorList>
    </citation>
    <scope>NUCLEOTIDE SEQUENCE [LARGE SCALE GENOMIC DNA]</scope>
    <source>
        <strain evidence="1 2">FSL H7-0604</strain>
    </source>
</reference>
<accession>A0A1R0XEG4</accession>
<organism evidence="1 2">
    <name type="scientific">Paenibacillus odorifer</name>
    <dbReference type="NCBI Taxonomy" id="189426"/>
    <lineage>
        <taxon>Bacteria</taxon>
        <taxon>Bacillati</taxon>
        <taxon>Bacillota</taxon>
        <taxon>Bacilli</taxon>
        <taxon>Bacillales</taxon>
        <taxon>Paenibacillaceae</taxon>
        <taxon>Paenibacillus</taxon>
    </lineage>
</organism>
<proteinExistence type="predicted"/>
<gene>
    <name evidence="1" type="ORF">BJP51_11610</name>
</gene>
<evidence type="ECO:0000313" key="2">
    <source>
        <dbReference type="Proteomes" id="UP000187465"/>
    </source>
</evidence>
<sequence length="83" mass="9205">MQNTANRNELIVKLHNEGDKVTLVHATSMQLAADYIATKVLIIPETENIKPHEVCILVRKDTEFSPQGLIVLEALKILGLNVS</sequence>
<evidence type="ECO:0000313" key="1">
    <source>
        <dbReference type="EMBL" id="OMD33437.1"/>
    </source>
</evidence>
<comment type="caution">
    <text evidence="1">The sequence shown here is derived from an EMBL/GenBank/DDBJ whole genome shotgun (WGS) entry which is preliminary data.</text>
</comment>
<dbReference type="Proteomes" id="UP000187465">
    <property type="component" value="Unassembled WGS sequence"/>
</dbReference>
<dbReference type="EMBL" id="MKQP01000011">
    <property type="protein sequence ID" value="OMD33437.1"/>
    <property type="molecule type" value="Genomic_DNA"/>
</dbReference>
<dbReference type="AlphaFoldDB" id="A0A1R0XEG4"/>